<dbReference type="Pfam" id="PF13561">
    <property type="entry name" value="adh_short_C2"/>
    <property type="match status" value="1"/>
</dbReference>
<proteinExistence type="inferred from homology"/>
<dbReference type="PRINTS" id="PR00080">
    <property type="entry name" value="SDRFAMILY"/>
</dbReference>
<dbReference type="Gene3D" id="3.40.50.720">
    <property type="entry name" value="NAD(P)-binding Rossmann-like Domain"/>
    <property type="match status" value="1"/>
</dbReference>
<dbReference type="OrthoDB" id="7064009at2"/>
<dbReference type="PROSITE" id="PS00061">
    <property type="entry name" value="ADH_SHORT"/>
    <property type="match status" value="1"/>
</dbReference>
<dbReference type="FunFam" id="3.40.50.720:FF:000084">
    <property type="entry name" value="Short-chain dehydrogenase reductase"/>
    <property type="match status" value="1"/>
</dbReference>
<evidence type="ECO:0000256" key="1">
    <source>
        <dbReference type="ARBA" id="ARBA00006484"/>
    </source>
</evidence>
<protein>
    <submittedName>
        <fullName evidence="4">SDR family oxidoreductase</fullName>
    </submittedName>
</protein>
<dbReference type="InterPro" id="IPR020904">
    <property type="entry name" value="Sc_DH/Rdtase_CS"/>
</dbReference>
<dbReference type="InterPro" id="IPR036291">
    <property type="entry name" value="NAD(P)-bd_dom_sf"/>
</dbReference>
<gene>
    <name evidence="4" type="ORF">GKO32_15830</name>
</gene>
<dbReference type="PANTHER" id="PTHR24321">
    <property type="entry name" value="DEHYDROGENASES, SHORT CHAIN"/>
    <property type="match status" value="1"/>
</dbReference>
<name>A0A6N7Z6X7_9PSEU</name>
<dbReference type="GO" id="GO:0016491">
    <property type="term" value="F:oxidoreductase activity"/>
    <property type="evidence" value="ECO:0007669"/>
    <property type="project" value="UniProtKB-KW"/>
</dbReference>
<organism evidence="4 5">
    <name type="scientific">Amycolatopsis pithecellobii</name>
    <dbReference type="NCBI Taxonomy" id="664692"/>
    <lineage>
        <taxon>Bacteria</taxon>
        <taxon>Bacillati</taxon>
        <taxon>Actinomycetota</taxon>
        <taxon>Actinomycetes</taxon>
        <taxon>Pseudonocardiales</taxon>
        <taxon>Pseudonocardiaceae</taxon>
        <taxon>Amycolatopsis</taxon>
    </lineage>
</organism>
<dbReference type="Proteomes" id="UP000440096">
    <property type="component" value="Unassembled WGS sequence"/>
</dbReference>
<evidence type="ECO:0000256" key="2">
    <source>
        <dbReference type="ARBA" id="ARBA00023002"/>
    </source>
</evidence>
<feature type="compositionally biased region" description="Basic residues" evidence="3">
    <location>
        <begin position="57"/>
        <end position="70"/>
    </location>
</feature>
<evidence type="ECO:0000256" key="3">
    <source>
        <dbReference type="SAM" id="MobiDB-lite"/>
    </source>
</evidence>
<dbReference type="SUPFAM" id="SSF51735">
    <property type="entry name" value="NAD(P)-binding Rossmann-fold domains"/>
    <property type="match status" value="1"/>
</dbReference>
<dbReference type="PRINTS" id="PR00081">
    <property type="entry name" value="GDHRDH"/>
</dbReference>
<comment type="similarity">
    <text evidence="1">Belongs to the short-chain dehydrogenases/reductases (SDR) family.</text>
</comment>
<keyword evidence="5" id="KW-1185">Reference proteome</keyword>
<feature type="region of interest" description="Disordered" evidence="3">
    <location>
        <begin position="57"/>
        <end position="91"/>
    </location>
</feature>
<reference evidence="4 5" key="1">
    <citation type="submission" date="2019-11" db="EMBL/GenBank/DDBJ databases">
        <title>Draft genome of Amycolatopsis RM579.</title>
        <authorList>
            <person name="Duangmal K."/>
            <person name="Mingma R."/>
        </authorList>
    </citation>
    <scope>NUCLEOTIDE SEQUENCE [LARGE SCALE GENOMIC DNA]</scope>
    <source>
        <strain evidence="4 5">RM579</strain>
    </source>
</reference>
<evidence type="ECO:0000313" key="5">
    <source>
        <dbReference type="Proteomes" id="UP000440096"/>
    </source>
</evidence>
<dbReference type="EMBL" id="WMBA01000022">
    <property type="protein sequence ID" value="MTD55436.1"/>
    <property type="molecule type" value="Genomic_DNA"/>
</dbReference>
<sequence>MQENFSRTGVTRFNEWRQTSSRALVLAGRRAADAPKCLSRRGTARAFRVPPARRRCFAPRSRRRRRRGRHVAREAPDPSVGDTRKGSAMSGTGQRVVVTGGAGGIGAAVVARFVAAGARVMVCDVDASRAAALAESLGQPDQVGACELNATGVESVRNMVSTVAEAWGGADVLVNCVGIMGERPAPVSLIDDADWGRIIDTNLTGPFYCMKYCYDLLKVSHSPVIVNIASRMGLKASPTMPAYVASKHGLIGLTKAAALDLAPEGFRVNAVCPGPIATLMLESSPGLAAKISTSVPMERIGTPEEVAEAVFWLAAPESAFVTGTALSIDGGLSA</sequence>
<dbReference type="CDD" id="cd05233">
    <property type="entry name" value="SDR_c"/>
    <property type="match status" value="1"/>
</dbReference>
<evidence type="ECO:0000313" key="4">
    <source>
        <dbReference type="EMBL" id="MTD55436.1"/>
    </source>
</evidence>
<accession>A0A6N7Z6X7</accession>
<dbReference type="PANTHER" id="PTHR24321:SF8">
    <property type="entry name" value="ESTRADIOL 17-BETA-DEHYDROGENASE 8-RELATED"/>
    <property type="match status" value="1"/>
</dbReference>
<dbReference type="AlphaFoldDB" id="A0A6N7Z6X7"/>
<comment type="caution">
    <text evidence="4">The sequence shown here is derived from an EMBL/GenBank/DDBJ whole genome shotgun (WGS) entry which is preliminary data.</text>
</comment>
<keyword evidence="2" id="KW-0560">Oxidoreductase</keyword>
<dbReference type="InterPro" id="IPR002347">
    <property type="entry name" value="SDR_fam"/>
</dbReference>